<comment type="caution">
    <text evidence="2">The sequence shown here is derived from an EMBL/GenBank/DDBJ whole genome shotgun (WGS) entry which is preliminary data.</text>
</comment>
<gene>
    <name evidence="2" type="ORF">GCM10011419_23830</name>
</gene>
<accession>A0ABQ3HFT9</accession>
<dbReference type="RefSeq" id="WP_229799738.1">
    <property type="nucleotide sequence ID" value="NZ_BMYP01000033.1"/>
</dbReference>
<reference evidence="3" key="1">
    <citation type="journal article" date="2019" name="Int. J. Syst. Evol. Microbiol.">
        <title>The Global Catalogue of Microorganisms (GCM) 10K type strain sequencing project: providing services to taxonomists for standard genome sequencing and annotation.</title>
        <authorList>
            <consortium name="The Broad Institute Genomics Platform"/>
            <consortium name="The Broad Institute Genome Sequencing Center for Infectious Disease"/>
            <person name="Wu L."/>
            <person name="Ma J."/>
        </authorList>
    </citation>
    <scope>NUCLEOTIDE SEQUENCE [LARGE SCALE GENOMIC DNA]</scope>
    <source>
        <strain evidence="3">KCTC 23713</strain>
    </source>
</reference>
<keyword evidence="3" id="KW-1185">Reference proteome</keyword>
<evidence type="ECO:0000313" key="3">
    <source>
        <dbReference type="Proteomes" id="UP000662678"/>
    </source>
</evidence>
<feature type="transmembrane region" description="Helical" evidence="1">
    <location>
        <begin position="46"/>
        <end position="71"/>
    </location>
</feature>
<evidence type="ECO:0008006" key="4">
    <source>
        <dbReference type="Google" id="ProtNLM"/>
    </source>
</evidence>
<keyword evidence="1" id="KW-0472">Membrane</keyword>
<protein>
    <recommendedName>
        <fullName evidence="4">Transmembrane protein</fullName>
    </recommendedName>
</protein>
<evidence type="ECO:0000313" key="2">
    <source>
        <dbReference type="EMBL" id="GHD79869.1"/>
    </source>
</evidence>
<evidence type="ECO:0000256" key="1">
    <source>
        <dbReference type="SAM" id="Phobius"/>
    </source>
</evidence>
<keyword evidence="1" id="KW-0812">Transmembrane</keyword>
<proteinExistence type="predicted"/>
<name>A0ABQ3HFT9_9NEIS</name>
<dbReference type="Proteomes" id="UP000662678">
    <property type="component" value="Unassembled WGS sequence"/>
</dbReference>
<organism evidence="2 3">
    <name type="scientific">Vogesella fluminis</name>
    <dbReference type="NCBI Taxonomy" id="1069161"/>
    <lineage>
        <taxon>Bacteria</taxon>
        <taxon>Pseudomonadati</taxon>
        <taxon>Pseudomonadota</taxon>
        <taxon>Betaproteobacteria</taxon>
        <taxon>Neisseriales</taxon>
        <taxon>Chromobacteriaceae</taxon>
        <taxon>Vogesella</taxon>
    </lineage>
</organism>
<dbReference type="EMBL" id="BMYP01000033">
    <property type="protein sequence ID" value="GHD79869.1"/>
    <property type="molecule type" value="Genomic_DNA"/>
</dbReference>
<sequence>MATKAWRDGAAARNGFVSHARTGEEMDDGYLQRVPRADDTLKTLTLVVYALQALSLFVGITAIVGIIINYIKRDEAAGTEWQSHFAWQIRTFWWAVIGFAVSWPLILLLGLGFVTGFAVWVWYVYRIVRGFLAFNDRRPLPQ</sequence>
<keyword evidence="1" id="KW-1133">Transmembrane helix</keyword>
<feature type="transmembrane region" description="Helical" evidence="1">
    <location>
        <begin position="92"/>
        <end position="125"/>
    </location>
</feature>